<evidence type="ECO:0000256" key="2">
    <source>
        <dbReference type="ARBA" id="ARBA00022857"/>
    </source>
</evidence>
<evidence type="ECO:0000313" key="6">
    <source>
        <dbReference type="Proteomes" id="UP000297452"/>
    </source>
</evidence>
<keyword evidence="3" id="KW-0560">Oxidoreductase</keyword>
<evidence type="ECO:0000256" key="1">
    <source>
        <dbReference type="ARBA" id="ARBA00006484"/>
    </source>
</evidence>
<dbReference type="GO" id="GO:0004806">
    <property type="term" value="F:triacylglycerol lipase activity"/>
    <property type="evidence" value="ECO:0007669"/>
    <property type="project" value="TreeGrafter"/>
</dbReference>
<name>A0A4Z1IIL9_9HELO</name>
<dbReference type="PRINTS" id="PR00080">
    <property type="entry name" value="SDRFAMILY"/>
</dbReference>
<dbReference type="STRING" id="278944.A0A4Z1IIL9"/>
<evidence type="ECO:0000256" key="4">
    <source>
        <dbReference type="RuleBase" id="RU000363"/>
    </source>
</evidence>
<comment type="similarity">
    <text evidence="1 4">Belongs to the short-chain dehydrogenases/reductases (SDR) family.</text>
</comment>
<dbReference type="AlphaFoldDB" id="A0A4Z1IIL9"/>
<dbReference type="SUPFAM" id="SSF51735">
    <property type="entry name" value="NAD(P)-binding Rossmann-fold domains"/>
    <property type="match status" value="1"/>
</dbReference>
<comment type="caution">
    <text evidence="5">The sequence shown here is derived from an EMBL/GenBank/DDBJ whole genome shotgun (WGS) entry which is preliminary data.</text>
</comment>
<dbReference type="InterPro" id="IPR020904">
    <property type="entry name" value="Sc_DH/Rdtase_CS"/>
</dbReference>
<accession>A0A4Z1IIL9</accession>
<keyword evidence="2" id="KW-0521">NADP</keyword>
<evidence type="ECO:0000256" key="3">
    <source>
        <dbReference type="ARBA" id="ARBA00023002"/>
    </source>
</evidence>
<organism evidence="5 6">
    <name type="scientific">Botryotinia narcissicola</name>
    <dbReference type="NCBI Taxonomy" id="278944"/>
    <lineage>
        <taxon>Eukaryota</taxon>
        <taxon>Fungi</taxon>
        <taxon>Dikarya</taxon>
        <taxon>Ascomycota</taxon>
        <taxon>Pezizomycotina</taxon>
        <taxon>Leotiomycetes</taxon>
        <taxon>Helotiales</taxon>
        <taxon>Sclerotiniaceae</taxon>
        <taxon>Botryotinia</taxon>
    </lineage>
</organism>
<dbReference type="PROSITE" id="PS00061">
    <property type="entry name" value="ADH_SHORT"/>
    <property type="match status" value="1"/>
</dbReference>
<reference evidence="5 6" key="1">
    <citation type="submission" date="2017-12" db="EMBL/GenBank/DDBJ databases">
        <title>Comparative genomics of Botrytis spp.</title>
        <authorList>
            <person name="Valero-Jimenez C.A."/>
            <person name="Tapia P."/>
            <person name="Veloso J."/>
            <person name="Silva-Moreno E."/>
            <person name="Staats M."/>
            <person name="Valdes J.H."/>
            <person name="Van Kan J.A.L."/>
        </authorList>
    </citation>
    <scope>NUCLEOTIDE SEQUENCE [LARGE SCALE GENOMIC DNA]</scope>
    <source>
        <strain evidence="5 6">MUCL2120</strain>
    </source>
</reference>
<dbReference type="PRINTS" id="PR00081">
    <property type="entry name" value="GDHRDH"/>
</dbReference>
<dbReference type="Pfam" id="PF00106">
    <property type="entry name" value="adh_short"/>
    <property type="match status" value="1"/>
</dbReference>
<dbReference type="GO" id="GO:0000140">
    <property type="term" value="F:acylglycerone-phosphate reductase (NADP+) activity"/>
    <property type="evidence" value="ECO:0007669"/>
    <property type="project" value="TreeGrafter"/>
</dbReference>
<protein>
    <submittedName>
        <fullName evidence="5">Uncharacterized protein</fullName>
    </submittedName>
</protein>
<sequence length="283" mass="30865">MPEKTVIITGCSDGGIGSALALKFQKLGFQVFASARDVSNMSALEGLSNIIYLVLDVTNPQQLHNAVELVRNRCGGSLDILINNDGRKYFSPVLDIDLAEAKKIYDINVWSPLMLIQRFAPLVISAKGSIINIISISGYVNVPYMGLYAASKRSLEILSETLRLAIQPFGIHVSSIVTGAVQTNGQTHFDDRMLPHDSLYKPIENTIHNRARAGDGVLRINTVEYVEQVVNSIVGRKSNGRFWCGTNATQTKFGSAITPQGVSDGFMVMGYGLDELASKLKEN</sequence>
<dbReference type="GO" id="GO:0006654">
    <property type="term" value="P:phosphatidic acid biosynthetic process"/>
    <property type="evidence" value="ECO:0007669"/>
    <property type="project" value="TreeGrafter"/>
</dbReference>
<dbReference type="InterPro" id="IPR036291">
    <property type="entry name" value="NAD(P)-bd_dom_sf"/>
</dbReference>
<dbReference type="GO" id="GO:0005811">
    <property type="term" value="C:lipid droplet"/>
    <property type="evidence" value="ECO:0007669"/>
    <property type="project" value="TreeGrafter"/>
</dbReference>
<dbReference type="PANTHER" id="PTHR44169">
    <property type="entry name" value="NADPH-DEPENDENT 1-ACYLDIHYDROXYACETONE PHOSPHATE REDUCTASE"/>
    <property type="match status" value="1"/>
</dbReference>
<dbReference type="GO" id="GO:0005783">
    <property type="term" value="C:endoplasmic reticulum"/>
    <property type="evidence" value="ECO:0007669"/>
    <property type="project" value="TreeGrafter"/>
</dbReference>
<dbReference type="PANTHER" id="PTHR44169:SF6">
    <property type="entry name" value="NADPH-DEPENDENT 1-ACYLDIHYDROXYACETONE PHOSPHATE REDUCTASE"/>
    <property type="match status" value="1"/>
</dbReference>
<gene>
    <name evidence="5" type="ORF">BOTNAR_0131g00040</name>
</gene>
<dbReference type="Gene3D" id="3.40.50.720">
    <property type="entry name" value="NAD(P)-binding Rossmann-like Domain"/>
    <property type="match status" value="1"/>
</dbReference>
<dbReference type="Proteomes" id="UP000297452">
    <property type="component" value="Unassembled WGS sequence"/>
</dbReference>
<dbReference type="EMBL" id="PQXJ01000131">
    <property type="protein sequence ID" value="TGO61258.1"/>
    <property type="molecule type" value="Genomic_DNA"/>
</dbReference>
<dbReference type="InterPro" id="IPR002347">
    <property type="entry name" value="SDR_fam"/>
</dbReference>
<dbReference type="OrthoDB" id="2102561at2759"/>
<keyword evidence="6" id="KW-1185">Reference proteome</keyword>
<evidence type="ECO:0000313" key="5">
    <source>
        <dbReference type="EMBL" id="TGO61258.1"/>
    </source>
</evidence>
<proteinExistence type="inferred from homology"/>
<dbReference type="GO" id="GO:0019433">
    <property type="term" value="P:triglyceride catabolic process"/>
    <property type="evidence" value="ECO:0007669"/>
    <property type="project" value="TreeGrafter"/>
</dbReference>